<evidence type="ECO:0000313" key="7">
    <source>
        <dbReference type="Proteomes" id="UP000323000"/>
    </source>
</evidence>
<accession>A0A5C7HYB6</accession>
<proteinExistence type="inferred from homology"/>
<evidence type="ECO:0000256" key="1">
    <source>
        <dbReference type="ARBA" id="ARBA00008056"/>
    </source>
</evidence>
<dbReference type="SUPFAM" id="SSF51197">
    <property type="entry name" value="Clavaminate synthase-like"/>
    <property type="match status" value="1"/>
</dbReference>
<evidence type="ECO:0000259" key="5">
    <source>
        <dbReference type="PROSITE" id="PS51471"/>
    </source>
</evidence>
<reference evidence="7" key="1">
    <citation type="journal article" date="2019" name="Gigascience">
        <title>De novo genome assembly of the endangered Acer yangbiense, a plant species with extremely small populations endemic to Yunnan Province, China.</title>
        <authorList>
            <person name="Yang J."/>
            <person name="Wariss H.M."/>
            <person name="Tao L."/>
            <person name="Zhang R."/>
            <person name="Yun Q."/>
            <person name="Hollingsworth P."/>
            <person name="Dao Z."/>
            <person name="Luo G."/>
            <person name="Guo H."/>
            <person name="Ma Y."/>
            <person name="Sun W."/>
        </authorList>
    </citation>
    <scope>NUCLEOTIDE SEQUENCE [LARGE SCALE GENOMIC DNA]</scope>
    <source>
        <strain evidence="7">cv. Malutang</strain>
    </source>
</reference>
<keyword evidence="2 4" id="KW-0479">Metal-binding</keyword>
<dbReference type="GO" id="GO:0046872">
    <property type="term" value="F:metal ion binding"/>
    <property type="evidence" value="ECO:0007669"/>
    <property type="project" value="UniProtKB-KW"/>
</dbReference>
<evidence type="ECO:0000256" key="4">
    <source>
        <dbReference type="RuleBase" id="RU003682"/>
    </source>
</evidence>
<dbReference type="Gene3D" id="2.60.120.330">
    <property type="entry name" value="B-lactam Antibiotic, Isopenicillin N Synthase, Chain"/>
    <property type="match status" value="1"/>
</dbReference>
<dbReference type="OrthoDB" id="288590at2759"/>
<dbReference type="FunFam" id="2.60.120.330:FF:000079">
    <property type="entry name" value="Protein SRG1"/>
    <property type="match status" value="1"/>
</dbReference>
<keyword evidence="4" id="KW-0560">Oxidoreductase</keyword>
<dbReference type="InterPro" id="IPR044861">
    <property type="entry name" value="IPNS-like_FE2OG_OXY"/>
</dbReference>
<name>A0A5C7HYB6_9ROSI</name>
<gene>
    <name evidence="6" type="ORF">EZV62_013273</name>
</gene>
<dbReference type="InterPro" id="IPR050295">
    <property type="entry name" value="Plant_2OG-oxidoreductases"/>
</dbReference>
<dbReference type="InterPro" id="IPR026992">
    <property type="entry name" value="DIOX_N"/>
</dbReference>
<evidence type="ECO:0000256" key="2">
    <source>
        <dbReference type="ARBA" id="ARBA00022723"/>
    </source>
</evidence>
<dbReference type="Pfam" id="PF14226">
    <property type="entry name" value="DIOX_N"/>
    <property type="match status" value="1"/>
</dbReference>
<evidence type="ECO:0000256" key="3">
    <source>
        <dbReference type="ARBA" id="ARBA00023004"/>
    </source>
</evidence>
<dbReference type="PANTHER" id="PTHR47991">
    <property type="entry name" value="OXOGLUTARATE/IRON-DEPENDENT DIOXYGENASE"/>
    <property type="match status" value="1"/>
</dbReference>
<dbReference type="Proteomes" id="UP000323000">
    <property type="component" value="Chromosome 5"/>
</dbReference>
<dbReference type="Pfam" id="PF03171">
    <property type="entry name" value="2OG-FeII_Oxy"/>
    <property type="match status" value="1"/>
</dbReference>
<comment type="caution">
    <text evidence="6">The sequence shown here is derived from an EMBL/GenBank/DDBJ whole genome shotgun (WGS) entry which is preliminary data.</text>
</comment>
<dbReference type="EMBL" id="VAHF01000005">
    <property type="protein sequence ID" value="TXG61910.1"/>
    <property type="molecule type" value="Genomic_DNA"/>
</dbReference>
<dbReference type="PROSITE" id="PS51471">
    <property type="entry name" value="FE2OG_OXY"/>
    <property type="match status" value="1"/>
</dbReference>
<dbReference type="InterPro" id="IPR027443">
    <property type="entry name" value="IPNS-like_sf"/>
</dbReference>
<organism evidence="6 7">
    <name type="scientific">Acer yangbiense</name>
    <dbReference type="NCBI Taxonomy" id="1000413"/>
    <lineage>
        <taxon>Eukaryota</taxon>
        <taxon>Viridiplantae</taxon>
        <taxon>Streptophyta</taxon>
        <taxon>Embryophyta</taxon>
        <taxon>Tracheophyta</taxon>
        <taxon>Spermatophyta</taxon>
        <taxon>Magnoliopsida</taxon>
        <taxon>eudicotyledons</taxon>
        <taxon>Gunneridae</taxon>
        <taxon>Pentapetalae</taxon>
        <taxon>rosids</taxon>
        <taxon>malvids</taxon>
        <taxon>Sapindales</taxon>
        <taxon>Sapindaceae</taxon>
        <taxon>Hippocastanoideae</taxon>
        <taxon>Acereae</taxon>
        <taxon>Acer</taxon>
    </lineage>
</organism>
<feature type="domain" description="Fe2OG dioxygenase" evidence="5">
    <location>
        <begin position="161"/>
        <end position="253"/>
    </location>
</feature>
<protein>
    <recommendedName>
        <fullName evidence="5">Fe2OG dioxygenase domain-containing protein</fullName>
    </recommendedName>
</protein>
<keyword evidence="7" id="KW-1185">Reference proteome</keyword>
<comment type="similarity">
    <text evidence="1 4">Belongs to the iron/ascorbate-dependent oxidoreductase family.</text>
</comment>
<sequence length="300" mass="34513">MTLNSGENGLANAKVLNLGNVTQSLQPDNTSEFNWNFEAIGHGISNSLLDKIREVSIEFFSLPVEEKHKYARAVNEAEGYGSDMIVSDKQVHDWSHRLSLRVFPQHKRRLNLWPQIPQDFRETLDEYAMKIKIVTEVLFKAIAKSLNLEENSFLNQFGEQSLMQTRFNFYPPCSRPDLVHGVKPHTDRSGITILLQDKEVEGLQIVVDGKWYRVPVIPHALVIMSNGIYKSPMHRVVRNTKKLRIFVASFIEPDPDNEIGPVEHLIDEQRPRLYRNVKNYGIINYECYQKGLVALETVQV</sequence>
<dbReference type="GO" id="GO:0016491">
    <property type="term" value="F:oxidoreductase activity"/>
    <property type="evidence" value="ECO:0007669"/>
    <property type="project" value="UniProtKB-KW"/>
</dbReference>
<dbReference type="InterPro" id="IPR005123">
    <property type="entry name" value="Oxoglu/Fe-dep_dioxygenase_dom"/>
</dbReference>
<dbReference type="AlphaFoldDB" id="A0A5C7HYB6"/>
<evidence type="ECO:0000313" key="6">
    <source>
        <dbReference type="EMBL" id="TXG61910.1"/>
    </source>
</evidence>
<keyword evidence="3 4" id="KW-0408">Iron</keyword>